<dbReference type="Pfam" id="PF13304">
    <property type="entry name" value="AAA_21"/>
    <property type="match status" value="1"/>
</dbReference>
<accession>A0ABX2A840</accession>
<organism evidence="4 5">
    <name type="scientific">Isoptericola halotolerans</name>
    <dbReference type="NCBI Taxonomy" id="300560"/>
    <lineage>
        <taxon>Bacteria</taxon>
        <taxon>Bacillati</taxon>
        <taxon>Actinomycetota</taxon>
        <taxon>Actinomycetes</taxon>
        <taxon>Micrococcales</taxon>
        <taxon>Promicromonosporaceae</taxon>
        <taxon>Isoptericola</taxon>
    </lineage>
</organism>
<protein>
    <submittedName>
        <fullName evidence="4">ATPase</fullName>
    </submittedName>
</protein>
<evidence type="ECO:0000259" key="3">
    <source>
        <dbReference type="Pfam" id="PF13304"/>
    </source>
</evidence>
<reference evidence="4 5" key="1">
    <citation type="submission" date="2020-05" db="EMBL/GenBank/DDBJ databases">
        <title>Genomic Encyclopedia of Type Strains, Phase III (KMG-III): the genomes of soil and plant-associated and newly described type strains.</title>
        <authorList>
            <person name="Whitman W."/>
        </authorList>
    </citation>
    <scope>NUCLEOTIDE SEQUENCE [LARGE SCALE GENOMIC DNA]</scope>
    <source>
        <strain evidence="4 5">KCTC 19046</strain>
    </source>
</reference>
<dbReference type="PANTHER" id="PTHR32182:SF22">
    <property type="entry name" value="ATP-DEPENDENT ENDONUCLEASE, OLD FAMILY-RELATED"/>
    <property type="match status" value="1"/>
</dbReference>
<dbReference type="InterPro" id="IPR027417">
    <property type="entry name" value="P-loop_NTPase"/>
</dbReference>
<proteinExistence type="predicted"/>
<gene>
    <name evidence="4" type="ORF">HDG69_002313</name>
</gene>
<dbReference type="SUPFAM" id="SSF52540">
    <property type="entry name" value="P-loop containing nucleoside triphosphate hydrolases"/>
    <property type="match status" value="1"/>
</dbReference>
<evidence type="ECO:0000256" key="2">
    <source>
        <dbReference type="SAM" id="MobiDB-lite"/>
    </source>
</evidence>
<dbReference type="InterPro" id="IPR003959">
    <property type="entry name" value="ATPase_AAA_core"/>
</dbReference>
<keyword evidence="5" id="KW-1185">Reference proteome</keyword>
<comment type="caution">
    <text evidence="4">The sequence shown here is derived from an EMBL/GenBank/DDBJ whole genome shotgun (WGS) entry which is preliminary data.</text>
</comment>
<dbReference type="EMBL" id="JABEZU010000002">
    <property type="protein sequence ID" value="NOV97738.1"/>
    <property type="molecule type" value="Genomic_DNA"/>
</dbReference>
<evidence type="ECO:0000313" key="5">
    <source>
        <dbReference type="Proteomes" id="UP000757540"/>
    </source>
</evidence>
<keyword evidence="1" id="KW-0742">SOS response</keyword>
<dbReference type="PANTHER" id="PTHR32182">
    <property type="entry name" value="DNA REPLICATION AND REPAIR PROTEIN RECF"/>
    <property type="match status" value="1"/>
</dbReference>
<dbReference type="RefSeq" id="WP_171783915.1">
    <property type="nucleotide sequence ID" value="NZ_BAAAML010000009.1"/>
</dbReference>
<feature type="domain" description="ATPase AAA-type core" evidence="3">
    <location>
        <begin position="312"/>
        <end position="396"/>
    </location>
</feature>
<evidence type="ECO:0000313" key="4">
    <source>
        <dbReference type="EMBL" id="NOV97738.1"/>
    </source>
</evidence>
<dbReference type="Proteomes" id="UP000757540">
    <property type="component" value="Unassembled WGS sequence"/>
</dbReference>
<sequence length="471" mass="51029">MLTRLEVDGFKNLLGFSSDFGPYTCIAGPNSVGKSNIFDAIVFLSLLADRTFVEAAAMVRSTDGGPADPGMLFFDDGNNGPRRMRLAAEMIVPSDVTDDFGRQGSATTTWLRYELVLEYHPAAQTGPLGRSATIRLLEENLESMRAGQAVQRMPWTRGKKSFRDTAIYNRRRNADFISTAETDSGDITINVHQDGGSRGQPRKSPAASAPRTLVSTTTTVDAPTILAARNEMRRWHLLALEPSAMRQPDEVTAPTSVSPNGAHLAAALLRMGTADTDINSRVAAAASALTDVRSIRVDFDERRELLTLKAGIGAGPEIPARNLSDGTLRFLALSIMEADPEFDGVICMEEPENGIHPARIQAMVDLVHDLAVDPDEAPGDENPMRQVIVNTHSPMFVRKQDKDDLVLAMPTPVTRGGRAATTVRLHPMQESWRASAAVTVMTKSNVVDYLKTNLGDQLAFQLGAGGDEDDA</sequence>
<dbReference type="Gene3D" id="3.40.50.300">
    <property type="entry name" value="P-loop containing nucleotide triphosphate hydrolases"/>
    <property type="match status" value="2"/>
</dbReference>
<evidence type="ECO:0000256" key="1">
    <source>
        <dbReference type="ARBA" id="ARBA00023236"/>
    </source>
</evidence>
<keyword evidence="1" id="KW-0227">DNA damage</keyword>
<feature type="region of interest" description="Disordered" evidence="2">
    <location>
        <begin position="192"/>
        <end position="214"/>
    </location>
</feature>
<name>A0ABX2A840_9MICO</name>